<evidence type="ECO:0000259" key="3">
    <source>
        <dbReference type="PROSITE" id="PS50894"/>
    </source>
</evidence>
<dbReference type="InterPro" id="IPR008207">
    <property type="entry name" value="Sig_transdc_His_kin_Hpt_dom"/>
</dbReference>
<dbReference type="Pfam" id="PF01627">
    <property type="entry name" value="Hpt"/>
    <property type="match status" value="1"/>
</dbReference>
<proteinExistence type="predicted"/>
<evidence type="ECO:0000313" key="4">
    <source>
        <dbReference type="EMBL" id="ARP20643.1"/>
    </source>
</evidence>
<reference evidence="4" key="1">
    <citation type="submission" date="2016-10" db="EMBL/GenBank/DDBJ databases">
        <title>The High Quality Genome of Vibrio alginolyticus K01M1.</title>
        <authorList>
            <person name="Wendling C."/>
            <person name="Chibani C.M."/>
            <person name="Hertel R."/>
            <person name="Sproer C."/>
            <person name="Bunk B."/>
            <person name="Overmann J."/>
            <person name="Roth O."/>
            <person name="Liesegang H."/>
        </authorList>
    </citation>
    <scope>NUCLEOTIDE SEQUENCE</scope>
    <source>
        <strain evidence="4">K05K4</strain>
    </source>
</reference>
<name>A0A1W6UCI2_VIBAL</name>
<dbReference type="GO" id="GO:0004672">
    <property type="term" value="F:protein kinase activity"/>
    <property type="evidence" value="ECO:0007669"/>
    <property type="project" value="UniProtKB-ARBA"/>
</dbReference>
<gene>
    <name evidence="4" type="ORF">K05K4_39170</name>
</gene>
<keyword evidence="1" id="KW-0902">Two-component regulatory system</keyword>
<dbReference type="GO" id="GO:0000160">
    <property type="term" value="P:phosphorelay signal transduction system"/>
    <property type="evidence" value="ECO:0007669"/>
    <property type="project" value="UniProtKB-KW"/>
</dbReference>
<keyword evidence="2" id="KW-0597">Phosphoprotein</keyword>
<dbReference type="PROSITE" id="PS50894">
    <property type="entry name" value="HPT"/>
    <property type="match status" value="1"/>
</dbReference>
<dbReference type="EMBL" id="CP017903">
    <property type="protein sequence ID" value="ARP20643.1"/>
    <property type="molecule type" value="Genomic_DNA"/>
</dbReference>
<dbReference type="RefSeq" id="WP_025767707.1">
    <property type="nucleotide sequence ID" value="NZ_CP017890.1"/>
</dbReference>
<dbReference type="Gene3D" id="1.20.120.160">
    <property type="entry name" value="HPT domain"/>
    <property type="match status" value="1"/>
</dbReference>
<accession>A0A1W6UCI2</accession>
<evidence type="ECO:0000256" key="2">
    <source>
        <dbReference type="PROSITE-ProRule" id="PRU00110"/>
    </source>
</evidence>
<protein>
    <recommendedName>
        <fullName evidence="3">HPt domain-containing protein</fullName>
    </recommendedName>
</protein>
<organism evidence="4">
    <name type="scientific">Vibrio alginolyticus</name>
    <dbReference type="NCBI Taxonomy" id="663"/>
    <lineage>
        <taxon>Bacteria</taxon>
        <taxon>Pseudomonadati</taxon>
        <taxon>Pseudomonadota</taxon>
        <taxon>Gammaproteobacteria</taxon>
        <taxon>Vibrionales</taxon>
        <taxon>Vibrionaceae</taxon>
        <taxon>Vibrio</taxon>
    </lineage>
</organism>
<sequence length="111" mass="12757">MINFDVLNTYMDNDVDLIVTVFSTYLEDHTNDIERIDELYASRCWSELYLLAHSLKGILESFGEDTAVIAFQRIEEKTRNDTAPDSSDIAIVTKELAAINQQIFAYLKNMQ</sequence>
<feature type="modified residue" description="Phosphohistidine" evidence="2">
    <location>
        <position position="53"/>
    </location>
</feature>
<evidence type="ECO:0000256" key="1">
    <source>
        <dbReference type="ARBA" id="ARBA00023012"/>
    </source>
</evidence>
<dbReference type="InterPro" id="IPR036641">
    <property type="entry name" value="HPT_dom_sf"/>
</dbReference>
<dbReference type="AlphaFoldDB" id="A0A1W6UCI2"/>
<feature type="domain" description="HPt" evidence="3">
    <location>
        <begin position="14"/>
        <end position="111"/>
    </location>
</feature>
<dbReference type="SUPFAM" id="SSF47226">
    <property type="entry name" value="Histidine-containing phosphotransfer domain, HPT domain"/>
    <property type="match status" value="1"/>
</dbReference>